<evidence type="ECO:0000313" key="1">
    <source>
        <dbReference type="EMBL" id="RSM35893.1"/>
    </source>
</evidence>
<dbReference type="EMBL" id="QHHU01000096">
    <property type="protein sequence ID" value="RSM35893.1"/>
    <property type="molecule type" value="Genomic_DNA"/>
</dbReference>
<protein>
    <submittedName>
        <fullName evidence="1">Uncharacterized protein</fullName>
    </submittedName>
</protein>
<dbReference type="AlphaFoldDB" id="A0A428VYJ6"/>
<keyword evidence="2" id="KW-1185">Reference proteome</keyword>
<organism evidence="1 2">
    <name type="scientific">Amycolatopsis balhimycina DSM 5908</name>
    <dbReference type="NCBI Taxonomy" id="1081091"/>
    <lineage>
        <taxon>Bacteria</taxon>
        <taxon>Bacillati</taxon>
        <taxon>Actinomycetota</taxon>
        <taxon>Actinomycetes</taxon>
        <taxon>Pseudonocardiales</taxon>
        <taxon>Pseudonocardiaceae</taxon>
        <taxon>Amycolatopsis</taxon>
    </lineage>
</organism>
<sequence length="196" mass="21893">MAGWYARLADVPRIQFQGSPGVDRARLPEANVRPTSGYAGTLMWPHPDGTTSASPAHQRAFTDAAPDDVEGLAQWVWEGLEIPGTPSDYHFLLQGAVQTLWSWRRDQPDGLQFVEVFSYVDLALIEAVPEAAMIDAANPSRGFLRIVTMERLLVLLEREGAFREAMALCRRVERFGEQYCSDGLASKIDSLDRERL</sequence>
<comment type="caution">
    <text evidence="1">The sequence shown here is derived from an EMBL/GenBank/DDBJ whole genome shotgun (WGS) entry which is preliminary data.</text>
</comment>
<reference evidence="1 2" key="1">
    <citation type="submission" date="2018-05" db="EMBL/GenBank/DDBJ databases">
        <title>Evolution of GPA BGCs.</title>
        <authorList>
            <person name="Waglechner N."/>
            <person name="Wright G.D."/>
        </authorList>
    </citation>
    <scope>NUCLEOTIDE SEQUENCE [LARGE SCALE GENOMIC DNA]</scope>
    <source>
        <strain evidence="1 2">DSM 5908</strain>
    </source>
</reference>
<dbReference type="RefSeq" id="WP_026469338.1">
    <property type="nucleotide sequence ID" value="NZ_QHHU01000096.1"/>
</dbReference>
<evidence type="ECO:0000313" key="2">
    <source>
        <dbReference type="Proteomes" id="UP000286716"/>
    </source>
</evidence>
<name>A0A428VYJ6_AMYBA</name>
<proteinExistence type="predicted"/>
<dbReference type="OrthoDB" id="4168098at2"/>
<dbReference type="Proteomes" id="UP000286716">
    <property type="component" value="Unassembled WGS sequence"/>
</dbReference>
<accession>A0A428VYJ6</accession>
<gene>
    <name evidence="1" type="ORF">DMA12_42475</name>
</gene>